<dbReference type="Pfam" id="PF18317">
    <property type="entry name" value="SDH_C"/>
    <property type="match status" value="1"/>
</dbReference>
<proteinExistence type="predicted"/>
<dbReference type="GO" id="GO:0009073">
    <property type="term" value="P:aromatic amino acid family biosynthetic process"/>
    <property type="evidence" value="ECO:0007669"/>
    <property type="project" value="UniProtKB-KW"/>
</dbReference>
<evidence type="ECO:0000313" key="5">
    <source>
        <dbReference type="EMBL" id="CAD2076186.1"/>
    </source>
</evidence>
<comment type="caution">
    <text evidence="5">The sequence shown here is derived from an EMBL/GenBank/DDBJ whole genome shotgun (WGS) entry which is preliminary data.</text>
</comment>
<dbReference type="Gene3D" id="3.40.50.10860">
    <property type="entry name" value="Leucine Dehydrogenase, chain A, domain 1"/>
    <property type="match status" value="1"/>
</dbReference>
<dbReference type="PANTHER" id="PTHR21089:SF1">
    <property type="entry name" value="BIFUNCTIONAL 3-DEHYDROQUINATE DEHYDRATASE_SHIKIMATE DEHYDROGENASE, CHLOROPLASTIC"/>
    <property type="match status" value="1"/>
</dbReference>
<dbReference type="PANTHER" id="PTHR21089">
    <property type="entry name" value="SHIKIMATE DEHYDROGENASE"/>
    <property type="match status" value="1"/>
</dbReference>
<feature type="domain" description="SDH C-terminal" evidence="4">
    <location>
        <begin position="227"/>
        <end position="255"/>
    </location>
</feature>
<evidence type="ECO:0000256" key="2">
    <source>
        <dbReference type="ARBA" id="ARBA00023141"/>
    </source>
</evidence>
<dbReference type="AlphaFoldDB" id="A0A6V7REJ7"/>
<keyword evidence="6" id="KW-1185">Reference proteome</keyword>
<dbReference type="InterPro" id="IPR046346">
    <property type="entry name" value="Aminoacid_DH-like_N_sf"/>
</dbReference>
<organism evidence="5 6">
    <name type="scientific">Phocicoccus pinnipedialis</name>
    <dbReference type="NCBI Taxonomy" id="110845"/>
    <lineage>
        <taxon>Bacteria</taxon>
        <taxon>Bacillati</taxon>
        <taxon>Bacillota</taxon>
        <taxon>Bacilli</taxon>
        <taxon>Bacillales</taxon>
        <taxon>Salinicoccaceae</taxon>
        <taxon>Phocicoccus</taxon>
    </lineage>
</organism>
<comment type="pathway">
    <text evidence="1">Metabolic intermediate biosynthesis; chorismate biosynthesis; chorismate from D-erythrose 4-phosphate and phosphoenolpyruvate: step 4/7.</text>
</comment>
<dbReference type="GO" id="GO:0050661">
    <property type="term" value="F:NADP binding"/>
    <property type="evidence" value="ECO:0007669"/>
    <property type="project" value="TreeGrafter"/>
</dbReference>
<dbReference type="InterPro" id="IPR041121">
    <property type="entry name" value="SDH_C"/>
</dbReference>
<dbReference type="RefSeq" id="WP_235963127.1">
    <property type="nucleotide sequence ID" value="NZ_CAJEWB010000010.1"/>
</dbReference>
<evidence type="ECO:0000259" key="3">
    <source>
        <dbReference type="Pfam" id="PF08501"/>
    </source>
</evidence>
<dbReference type="Pfam" id="PF08501">
    <property type="entry name" value="Shikimate_dh_N"/>
    <property type="match status" value="1"/>
</dbReference>
<dbReference type="InterPro" id="IPR022893">
    <property type="entry name" value="Shikimate_DH_fam"/>
</dbReference>
<name>A0A6V7REJ7_9BACL</name>
<gene>
    <name evidence="5" type="primary">aroE</name>
    <name evidence="5" type="ORF">JEOPIN946_01202</name>
</gene>
<feature type="domain" description="Shikimate dehydrogenase substrate binding N-terminal" evidence="3">
    <location>
        <begin position="5"/>
        <end position="87"/>
    </location>
</feature>
<dbReference type="SUPFAM" id="SSF53223">
    <property type="entry name" value="Aminoacid dehydrogenase-like, N-terminal domain"/>
    <property type="match status" value="1"/>
</dbReference>
<dbReference type="GO" id="GO:0005829">
    <property type="term" value="C:cytosol"/>
    <property type="evidence" value="ECO:0007669"/>
    <property type="project" value="TreeGrafter"/>
</dbReference>
<protein>
    <submittedName>
        <fullName evidence="5">Shikimate dehydrogenase</fullName>
    </submittedName>
</protein>
<evidence type="ECO:0000259" key="4">
    <source>
        <dbReference type="Pfam" id="PF18317"/>
    </source>
</evidence>
<evidence type="ECO:0000313" key="6">
    <source>
        <dbReference type="Proteomes" id="UP000588186"/>
    </source>
</evidence>
<evidence type="ECO:0000256" key="1">
    <source>
        <dbReference type="ARBA" id="ARBA00004871"/>
    </source>
</evidence>
<reference evidence="5 6" key="1">
    <citation type="submission" date="2020-07" db="EMBL/GenBank/DDBJ databases">
        <authorList>
            <person name="Criscuolo A."/>
        </authorList>
    </citation>
    <scope>NUCLEOTIDE SEQUENCE [LARGE SCALE GENOMIC DNA]</scope>
    <source>
        <strain evidence="5">CIP107946</strain>
    </source>
</reference>
<dbReference type="CDD" id="cd01065">
    <property type="entry name" value="NAD_bind_Shikimate_DH"/>
    <property type="match status" value="1"/>
</dbReference>
<dbReference type="InterPro" id="IPR036291">
    <property type="entry name" value="NAD(P)-bd_dom_sf"/>
</dbReference>
<sequence>MNFAVIGHPIAHSFSPFLHQVNFTENNDGHRYSAIDVEPIDIKNIRGITRIHDLSGFNVTVPHKETIIPYLDYISDSARVIGAVNTVKIVDGKYTGYNTDVTGYKQSYSDAFGEDFKKVLILGAGGASKAVLSAHLSFGHDVTIAARRMESFKSFENKNFKIHIFGSEYESKFDVIVNATPLGLNGEDAFKSFNLEQVVHDDTIGMDLIYNSEITPFMSHFENNKNGLDMLIGQAMDAYEIWTDKKGNREVVRAAFIERENL</sequence>
<dbReference type="GO" id="GO:0009423">
    <property type="term" value="P:chorismate biosynthetic process"/>
    <property type="evidence" value="ECO:0007669"/>
    <property type="project" value="TreeGrafter"/>
</dbReference>
<dbReference type="SUPFAM" id="SSF51735">
    <property type="entry name" value="NAD(P)-binding Rossmann-fold domains"/>
    <property type="match status" value="1"/>
</dbReference>
<dbReference type="Proteomes" id="UP000588186">
    <property type="component" value="Unassembled WGS sequence"/>
</dbReference>
<dbReference type="GO" id="GO:0019632">
    <property type="term" value="P:shikimate metabolic process"/>
    <property type="evidence" value="ECO:0007669"/>
    <property type="project" value="TreeGrafter"/>
</dbReference>
<keyword evidence="2" id="KW-0028">Amino-acid biosynthesis</keyword>
<dbReference type="EMBL" id="CAJEWB010000010">
    <property type="protein sequence ID" value="CAD2076186.1"/>
    <property type="molecule type" value="Genomic_DNA"/>
</dbReference>
<dbReference type="Gene3D" id="3.40.50.720">
    <property type="entry name" value="NAD(P)-binding Rossmann-like Domain"/>
    <property type="match status" value="1"/>
</dbReference>
<dbReference type="InterPro" id="IPR013708">
    <property type="entry name" value="Shikimate_DH-bd_N"/>
</dbReference>
<dbReference type="GO" id="GO:0004764">
    <property type="term" value="F:shikimate 3-dehydrogenase (NADP+) activity"/>
    <property type="evidence" value="ECO:0007669"/>
    <property type="project" value="InterPro"/>
</dbReference>
<keyword evidence="2" id="KW-0057">Aromatic amino acid biosynthesis</keyword>
<accession>A0A6V7REJ7</accession>